<evidence type="ECO:0000256" key="2">
    <source>
        <dbReference type="ARBA" id="ARBA00004123"/>
    </source>
</evidence>
<dbReference type="PANTHER" id="PTHR43758">
    <property type="entry name" value="7,8-DIHYDRO-8-OXOGUANINE TRIPHOSPHATASE"/>
    <property type="match status" value="1"/>
</dbReference>
<dbReference type="InterPro" id="IPR015797">
    <property type="entry name" value="NUDIX_hydrolase-like_dom_sf"/>
</dbReference>
<dbReference type="GO" id="GO:0008828">
    <property type="term" value="F:dATP diphosphatase activity"/>
    <property type="evidence" value="ECO:0007669"/>
    <property type="project" value="UniProtKB-EC"/>
</dbReference>
<proteinExistence type="inferred from homology"/>
<comment type="catalytic activity">
    <reaction evidence="25">
        <text>N(6)-methyl-dATP + H2O = N(6)-methyl-dAMP + diphosphate + H(+)</text>
        <dbReference type="Rhea" id="RHEA:67604"/>
        <dbReference type="ChEBI" id="CHEBI:15377"/>
        <dbReference type="ChEBI" id="CHEBI:15378"/>
        <dbReference type="ChEBI" id="CHEBI:33019"/>
        <dbReference type="ChEBI" id="CHEBI:169976"/>
        <dbReference type="ChEBI" id="CHEBI:172872"/>
    </reaction>
    <physiologicalReaction direction="left-to-right" evidence="25">
        <dbReference type="Rhea" id="RHEA:67605"/>
    </physiologicalReaction>
</comment>
<comment type="catalytic activity">
    <reaction evidence="23">
        <text>N(6)-methyl-ATP + H2O = N(6)-methyl-AMP + diphosphate + H(+)</text>
        <dbReference type="Rhea" id="RHEA:67608"/>
        <dbReference type="ChEBI" id="CHEBI:15377"/>
        <dbReference type="ChEBI" id="CHEBI:15378"/>
        <dbReference type="ChEBI" id="CHEBI:33019"/>
        <dbReference type="ChEBI" id="CHEBI:144842"/>
        <dbReference type="ChEBI" id="CHEBI:172873"/>
    </reaction>
    <physiologicalReaction direction="left-to-right" evidence="23">
        <dbReference type="Rhea" id="RHEA:67609"/>
    </physiologicalReaction>
</comment>
<evidence type="ECO:0000256" key="20">
    <source>
        <dbReference type="ARBA" id="ARBA00030682"/>
    </source>
</evidence>
<evidence type="ECO:0000259" key="28">
    <source>
        <dbReference type="PROSITE" id="PS51462"/>
    </source>
</evidence>
<evidence type="ECO:0000256" key="15">
    <source>
        <dbReference type="ARBA" id="ARBA00024596"/>
    </source>
</evidence>
<evidence type="ECO:0000256" key="1">
    <source>
        <dbReference type="ARBA" id="ARBA00001946"/>
    </source>
</evidence>
<keyword evidence="6" id="KW-0963">Cytoplasm</keyword>
<comment type="catalytic activity">
    <reaction evidence="13">
        <text>2-oxo-dATP + H2O = 2-oxo-dAMP + diphosphate + H(+)</text>
        <dbReference type="Rhea" id="RHEA:31583"/>
        <dbReference type="ChEBI" id="CHEBI:15377"/>
        <dbReference type="ChEBI" id="CHEBI:15378"/>
        <dbReference type="ChEBI" id="CHEBI:33019"/>
        <dbReference type="ChEBI" id="CHEBI:63212"/>
        <dbReference type="ChEBI" id="CHEBI:77897"/>
        <dbReference type="EC" id="3.6.1.56"/>
    </reaction>
    <physiologicalReaction direction="left-to-right" evidence="13">
        <dbReference type="Rhea" id="RHEA:31584"/>
    </physiologicalReaction>
</comment>
<dbReference type="Gene3D" id="3.90.79.10">
    <property type="entry name" value="Nucleoside Triphosphate Pyrophosphohydrolase"/>
    <property type="match status" value="1"/>
</dbReference>
<dbReference type="InterPro" id="IPR020476">
    <property type="entry name" value="Nudix_hydrolase"/>
</dbReference>
<dbReference type="CDD" id="cd03427">
    <property type="entry name" value="NUDIX_MTH1_Nudt1"/>
    <property type="match status" value="1"/>
</dbReference>
<reference evidence="29" key="1">
    <citation type="submission" date="2015-09" db="EMBL/GenBank/DDBJ databases">
        <title>Scylla olivacea transcriptome.</title>
        <authorList>
            <person name="Ikhwanuddin M."/>
        </authorList>
    </citation>
    <scope>NUCLEOTIDE SEQUENCE</scope>
</reference>
<dbReference type="GO" id="GO:0003723">
    <property type="term" value="F:RNA binding"/>
    <property type="evidence" value="ECO:0007669"/>
    <property type="project" value="UniProtKB-KW"/>
</dbReference>
<evidence type="ECO:0000256" key="24">
    <source>
        <dbReference type="ARBA" id="ARBA00048894"/>
    </source>
</evidence>
<comment type="catalytic activity">
    <reaction evidence="15">
        <text>2-oxo-ATP + H2O = 2-oxo-AMP + diphosphate + H(+)</text>
        <dbReference type="Rhea" id="RHEA:67392"/>
        <dbReference type="ChEBI" id="CHEBI:15377"/>
        <dbReference type="ChEBI" id="CHEBI:15378"/>
        <dbReference type="ChEBI" id="CHEBI:33019"/>
        <dbReference type="ChEBI" id="CHEBI:71395"/>
        <dbReference type="ChEBI" id="CHEBI:172878"/>
    </reaction>
    <physiologicalReaction direction="left-to-right" evidence="15">
        <dbReference type="Rhea" id="RHEA:67393"/>
    </physiologicalReaction>
</comment>
<keyword evidence="9" id="KW-0460">Magnesium</keyword>
<dbReference type="PRINTS" id="PR01403">
    <property type="entry name" value="8OXTPHPHTASE"/>
</dbReference>
<dbReference type="InterPro" id="IPR000086">
    <property type="entry name" value="NUDIX_hydrolase_dom"/>
</dbReference>
<dbReference type="InterPro" id="IPR003563">
    <property type="entry name" value="8ODP"/>
</dbReference>
<keyword evidence="8 27" id="KW-0378">Hydrolase</keyword>
<dbReference type="EC" id="3.6.1.56" evidence="16"/>
<evidence type="ECO:0000256" key="18">
    <source>
        <dbReference type="ARBA" id="ARBA00029673"/>
    </source>
</evidence>
<evidence type="ECO:0000256" key="5">
    <source>
        <dbReference type="ARBA" id="ARBA00011245"/>
    </source>
</evidence>
<name>A0A0P4WJF1_SCYOL</name>
<dbReference type="PROSITE" id="PS51462">
    <property type="entry name" value="NUDIX"/>
    <property type="match status" value="1"/>
</dbReference>
<protein>
    <recommendedName>
        <fullName evidence="17">Oxidized purine nucleoside triphosphate hydrolase</fullName>
        <ecNumber evidence="16">3.6.1.56</ecNumber>
    </recommendedName>
    <alternativeName>
        <fullName evidence="21">2-hydroxy-dATP diphosphatase</fullName>
    </alternativeName>
    <alternativeName>
        <fullName evidence="20">7,8-dihydro-8-oxoguanine triphosphatase</fullName>
    </alternativeName>
    <alternativeName>
        <fullName evidence="19">8-oxo-dGTPase</fullName>
    </alternativeName>
    <alternativeName>
        <fullName evidence="22">Methylated purine nucleoside triphosphate hydrolase</fullName>
    </alternativeName>
    <alternativeName>
        <fullName evidence="18">Nucleoside diphosphate-linked moiety X motif 1</fullName>
    </alternativeName>
</protein>
<evidence type="ECO:0000256" key="4">
    <source>
        <dbReference type="ARBA" id="ARBA00005582"/>
    </source>
</evidence>
<dbReference type="GO" id="GO:0005737">
    <property type="term" value="C:cytoplasm"/>
    <property type="evidence" value="ECO:0007669"/>
    <property type="project" value="UniProtKB-SubCell"/>
</dbReference>
<comment type="catalytic activity">
    <reaction evidence="14">
        <text>8-oxo-dGTP + H2O = 8-oxo-dGMP + diphosphate + H(+)</text>
        <dbReference type="Rhea" id="RHEA:31575"/>
        <dbReference type="ChEBI" id="CHEBI:15377"/>
        <dbReference type="ChEBI" id="CHEBI:15378"/>
        <dbReference type="ChEBI" id="CHEBI:33019"/>
        <dbReference type="ChEBI" id="CHEBI:63224"/>
        <dbReference type="ChEBI" id="CHEBI:77896"/>
    </reaction>
    <physiologicalReaction direction="left-to-right" evidence="14">
        <dbReference type="Rhea" id="RHEA:31576"/>
    </physiologicalReaction>
</comment>
<evidence type="ECO:0000256" key="25">
    <source>
        <dbReference type="ARBA" id="ARBA00049032"/>
    </source>
</evidence>
<dbReference type="GO" id="GO:0005634">
    <property type="term" value="C:nucleus"/>
    <property type="evidence" value="ECO:0007669"/>
    <property type="project" value="UniProtKB-SubCell"/>
</dbReference>
<evidence type="ECO:0000256" key="17">
    <source>
        <dbReference type="ARBA" id="ARBA00026218"/>
    </source>
</evidence>
<dbReference type="PANTHER" id="PTHR43758:SF2">
    <property type="entry name" value="OXIDIZED PURINE NUCLEOSIDE TRIPHOSPHATE HYDROLASE"/>
    <property type="match status" value="1"/>
</dbReference>
<dbReference type="GO" id="GO:0008413">
    <property type="term" value="F:8-oxo-7,8-dihydroguanosine triphosphate pyrophosphatase activity"/>
    <property type="evidence" value="ECO:0007669"/>
    <property type="project" value="InterPro"/>
</dbReference>
<comment type="cofactor">
    <cofactor evidence="1">
        <name>Mg(2+)</name>
        <dbReference type="ChEBI" id="CHEBI:18420"/>
    </cofactor>
</comment>
<evidence type="ECO:0000256" key="23">
    <source>
        <dbReference type="ARBA" id="ARBA00048002"/>
    </source>
</evidence>
<keyword evidence="7" id="KW-0479">Metal-binding</keyword>
<comment type="catalytic activity">
    <reaction evidence="12">
        <text>8-oxo-dATP + H2O = 8-oxo-dAMP + diphosphate + H(+)</text>
        <dbReference type="Rhea" id="RHEA:65396"/>
        <dbReference type="ChEBI" id="CHEBI:15377"/>
        <dbReference type="ChEBI" id="CHEBI:15378"/>
        <dbReference type="ChEBI" id="CHEBI:33019"/>
        <dbReference type="ChEBI" id="CHEBI:71361"/>
        <dbReference type="ChEBI" id="CHEBI:172871"/>
    </reaction>
    <physiologicalReaction direction="left-to-right" evidence="12">
        <dbReference type="Rhea" id="RHEA:65397"/>
    </physiologicalReaction>
</comment>
<dbReference type="Pfam" id="PF00293">
    <property type="entry name" value="NUDIX"/>
    <property type="match status" value="1"/>
</dbReference>
<evidence type="ECO:0000256" key="21">
    <source>
        <dbReference type="ARBA" id="ARBA00031927"/>
    </source>
</evidence>
<evidence type="ECO:0000256" key="7">
    <source>
        <dbReference type="ARBA" id="ARBA00022723"/>
    </source>
</evidence>
<evidence type="ECO:0000256" key="8">
    <source>
        <dbReference type="ARBA" id="ARBA00022801"/>
    </source>
</evidence>
<dbReference type="GO" id="GO:0046872">
    <property type="term" value="F:metal ion binding"/>
    <property type="evidence" value="ECO:0007669"/>
    <property type="project" value="UniProtKB-KW"/>
</dbReference>
<dbReference type="EMBL" id="GDRN01010561">
    <property type="protein sequence ID" value="JAI67914.1"/>
    <property type="molecule type" value="Transcribed_RNA"/>
</dbReference>
<evidence type="ECO:0000256" key="11">
    <source>
        <dbReference type="ARBA" id="ARBA00023242"/>
    </source>
</evidence>
<dbReference type="InterPro" id="IPR020084">
    <property type="entry name" value="NUDIX_hydrolase_CS"/>
</dbReference>
<feature type="domain" description="Nudix hydrolase" evidence="28">
    <location>
        <begin position="4"/>
        <end position="136"/>
    </location>
</feature>
<comment type="subunit">
    <text evidence="5">Monomer.</text>
</comment>
<evidence type="ECO:0000256" key="3">
    <source>
        <dbReference type="ARBA" id="ARBA00004496"/>
    </source>
</evidence>
<evidence type="ECO:0000256" key="12">
    <source>
        <dbReference type="ARBA" id="ARBA00024448"/>
    </source>
</evidence>
<keyword evidence="11" id="KW-0539">Nucleus</keyword>
<dbReference type="GO" id="GO:0042262">
    <property type="term" value="P:DNA protection"/>
    <property type="evidence" value="ECO:0007669"/>
    <property type="project" value="InterPro"/>
</dbReference>
<comment type="subcellular location">
    <subcellularLocation>
        <location evidence="3">Cytoplasm</location>
    </subcellularLocation>
    <subcellularLocation>
        <location evidence="2">Nucleus</location>
    </subcellularLocation>
</comment>
<evidence type="ECO:0000256" key="9">
    <source>
        <dbReference type="ARBA" id="ARBA00022842"/>
    </source>
</evidence>
<dbReference type="SUPFAM" id="SSF55811">
    <property type="entry name" value="Nudix"/>
    <property type="match status" value="1"/>
</dbReference>
<sequence>MSQLLRKLYTIIFVREGTRVLLGYKKRGFGQGRWNGFGGKVESGETVKEGAVRELKEEAGIDVPLQDVEKVADLEFTFEGEKTLMHVHVFLAQAFTGTPTESEEMRPRWFSVDELPFSDMWPDDHMWLPVVLRGGKVRAAFHFRGHNDILSQRVEEVDAFT</sequence>
<evidence type="ECO:0000256" key="10">
    <source>
        <dbReference type="ARBA" id="ARBA00022884"/>
    </source>
</evidence>
<evidence type="ECO:0000256" key="19">
    <source>
        <dbReference type="ARBA" id="ARBA00030634"/>
    </source>
</evidence>
<organism evidence="29">
    <name type="scientific">Scylla olivacea</name>
    <name type="common">Orange mud crab</name>
    <name type="synonym">Cancer olivacea</name>
    <dbReference type="NCBI Taxonomy" id="85551"/>
    <lineage>
        <taxon>Eukaryota</taxon>
        <taxon>Metazoa</taxon>
        <taxon>Ecdysozoa</taxon>
        <taxon>Arthropoda</taxon>
        <taxon>Crustacea</taxon>
        <taxon>Multicrustacea</taxon>
        <taxon>Malacostraca</taxon>
        <taxon>Eumalacostraca</taxon>
        <taxon>Eucarida</taxon>
        <taxon>Decapoda</taxon>
        <taxon>Pleocyemata</taxon>
        <taxon>Brachyura</taxon>
        <taxon>Eubrachyura</taxon>
        <taxon>Portunoidea</taxon>
        <taxon>Portunidae</taxon>
        <taxon>Portuninae</taxon>
        <taxon>Scylla</taxon>
    </lineage>
</organism>
<dbReference type="PROSITE" id="PS00893">
    <property type="entry name" value="NUDIX_BOX"/>
    <property type="match status" value="1"/>
</dbReference>
<comment type="function">
    <text evidence="26">Oxidized purine nucleoside triphosphate hydrolase which is a prominent sanitizer of the oxidized nucleotide pool. Catalyzes the hydrolysis of 2-oxo-dATP (2-hydroxy-dATP) into 2-oxo-dAMP. Also has a significant hydrolase activity toward 2-oxo-ATP, 8-oxo-dGTP and 8-oxo-dATP. Through the hydrolysis of oxidized purine nucleoside triphosphates, prevents their incorporation into DNA and the subsequent transversions A:T to C:G and G:C to T:A. Also catalyzes the hydrolysis of methylated purine nucleoside triphosphate preventing their integration into DNA. Through this antimutagenic activity protects cells from oxidative stress.</text>
</comment>
<evidence type="ECO:0000256" key="6">
    <source>
        <dbReference type="ARBA" id="ARBA00022490"/>
    </source>
</evidence>
<evidence type="ECO:0000256" key="27">
    <source>
        <dbReference type="RuleBase" id="RU003476"/>
    </source>
</evidence>
<evidence type="ECO:0000256" key="26">
    <source>
        <dbReference type="ARBA" id="ARBA00053094"/>
    </source>
</evidence>
<comment type="similarity">
    <text evidence="4 27">Belongs to the Nudix hydrolase family.</text>
</comment>
<evidence type="ECO:0000256" key="13">
    <source>
        <dbReference type="ARBA" id="ARBA00024459"/>
    </source>
</evidence>
<evidence type="ECO:0000256" key="22">
    <source>
        <dbReference type="ARBA" id="ARBA00032071"/>
    </source>
</evidence>
<comment type="catalytic activity">
    <reaction evidence="24">
        <text>O(6)-methyl-dGTP + H2O = O(6)-methyl-dGMP + diphosphate + H(+)</text>
        <dbReference type="Rhea" id="RHEA:67600"/>
        <dbReference type="ChEBI" id="CHEBI:15377"/>
        <dbReference type="ChEBI" id="CHEBI:15378"/>
        <dbReference type="ChEBI" id="CHEBI:33019"/>
        <dbReference type="ChEBI" id="CHEBI:169974"/>
        <dbReference type="ChEBI" id="CHEBI:169975"/>
    </reaction>
    <physiologicalReaction direction="left-to-right" evidence="24">
        <dbReference type="Rhea" id="RHEA:67601"/>
    </physiologicalReaction>
</comment>
<keyword evidence="10" id="KW-0694">RNA-binding</keyword>
<dbReference type="PRINTS" id="PR00502">
    <property type="entry name" value="NUDIXFAMILY"/>
</dbReference>
<evidence type="ECO:0000313" key="29">
    <source>
        <dbReference type="EMBL" id="JAI67914.1"/>
    </source>
</evidence>
<dbReference type="AlphaFoldDB" id="A0A0P4WJF1"/>
<evidence type="ECO:0000256" key="14">
    <source>
        <dbReference type="ARBA" id="ARBA00024486"/>
    </source>
</evidence>
<accession>A0A0P4WJF1</accession>
<evidence type="ECO:0000256" key="16">
    <source>
        <dbReference type="ARBA" id="ARBA00026103"/>
    </source>
</evidence>